<dbReference type="KEGG" id="msd:MYSTI_05783"/>
<dbReference type="Proteomes" id="UP000011131">
    <property type="component" value="Chromosome"/>
</dbReference>
<dbReference type="OrthoDB" id="5520769at2"/>
<evidence type="ECO:0000313" key="2">
    <source>
        <dbReference type="Proteomes" id="UP000011131"/>
    </source>
</evidence>
<evidence type="ECO:0008006" key="3">
    <source>
        <dbReference type="Google" id="ProtNLM"/>
    </source>
</evidence>
<evidence type="ECO:0000313" key="1">
    <source>
        <dbReference type="EMBL" id="AGC47059.1"/>
    </source>
</evidence>
<dbReference type="PATRIC" id="fig|1278073.3.peg.5864"/>
<dbReference type="AlphaFoldDB" id="L7UKT9"/>
<organism evidence="1 2">
    <name type="scientific">Myxococcus stipitatus (strain DSM 14675 / JCM 12634 / Mx s8)</name>
    <dbReference type="NCBI Taxonomy" id="1278073"/>
    <lineage>
        <taxon>Bacteria</taxon>
        <taxon>Pseudomonadati</taxon>
        <taxon>Myxococcota</taxon>
        <taxon>Myxococcia</taxon>
        <taxon>Myxococcales</taxon>
        <taxon>Cystobacterineae</taxon>
        <taxon>Myxococcaceae</taxon>
        <taxon>Myxococcus</taxon>
    </lineage>
</organism>
<dbReference type="RefSeq" id="WP_015351314.1">
    <property type="nucleotide sequence ID" value="NC_020126.1"/>
</dbReference>
<reference evidence="1 2" key="1">
    <citation type="journal article" date="2013" name="Genome Announc.">
        <title>Complete genome sequence of Myxococcus stipitatus strain DSM 14675, a fruiting myxobacterium.</title>
        <authorList>
            <person name="Huntley S."/>
            <person name="Kneip S."/>
            <person name="Treuner-Lange A."/>
            <person name="Sogaard-Andersen L."/>
        </authorList>
    </citation>
    <scope>NUCLEOTIDE SEQUENCE [LARGE SCALE GENOMIC DNA]</scope>
    <source>
        <strain evidence="2">DSM 14675 / JCM 12634 / Mx s8</strain>
    </source>
</reference>
<proteinExistence type="predicted"/>
<dbReference type="Gene3D" id="2.20.140.10">
    <property type="entry name" value="WGR domain"/>
    <property type="match status" value="1"/>
</dbReference>
<gene>
    <name evidence="1" type="ordered locus">MYSTI_05783</name>
</gene>
<protein>
    <recommendedName>
        <fullName evidence="3">WGR domain-containing protein</fullName>
    </recommendedName>
</protein>
<keyword evidence="2" id="KW-1185">Reference proteome</keyword>
<accession>L7UKT9</accession>
<name>L7UKT9_MYXSD</name>
<sequence length="62" mass="6670">MDAETAFGGVTLAGNELRVREGSLGDKGRTKRTAFKDEKQARSAASTLIAKLGKQGFTERKL</sequence>
<dbReference type="HOGENOM" id="CLU_2899464_0_0_7"/>
<dbReference type="EMBL" id="CP004025">
    <property type="protein sequence ID" value="AGC47059.1"/>
    <property type="molecule type" value="Genomic_DNA"/>
</dbReference>